<evidence type="ECO:0000256" key="5">
    <source>
        <dbReference type="ARBA" id="ARBA00023136"/>
    </source>
</evidence>
<dbReference type="STRING" id="126957.T1JDI4"/>
<feature type="transmembrane region" description="Helical" evidence="8">
    <location>
        <begin position="534"/>
        <end position="556"/>
    </location>
</feature>
<evidence type="ECO:0000256" key="4">
    <source>
        <dbReference type="ARBA" id="ARBA00022989"/>
    </source>
</evidence>
<dbReference type="InterPro" id="IPR000832">
    <property type="entry name" value="GPCR_2_secretin-like"/>
</dbReference>
<name>T1JDI4_STRMM</name>
<dbReference type="PhylomeDB" id="T1JDI4"/>
<dbReference type="InterPro" id="IPR017983">
    <property type="entry name" value="GPCR_2_secretin-like_CS"/>
</dbReference>
<protein>
    <recommendedName>
        <fullName evidence="9">G-protein coupled receptors family 2 profile 2 domain-containing protein</fullName>
    </recommendedName>
</protein>
<evidence type="ECO:0000256" key="3">
    <source>
        <dbReference type="ARBA" id="ARBA00022692"/>
    </source>
</evidence>
<evidence type="ECO:0000256" key="7">
    <source>
        <dbReference type="ARBA" id="ARBA00023180"/>
    </source>
</evidence>
<dbReference type="GO" id="GO:0007189">
    <property type="term" value="P:adenylate cyclase-activating G protein-coupled receptor signaling pathway"/>
    <property type="evidence" value="ECO:0007669"/>
    <property type="project" value="TreeGrafter"/>
</dbReference>
<feature type="transmembrane region" description="Helical" evidence="8">
    <location>
        <begin position="562"/>
        <end position="584"/>
    </location>
</feature>
<evidence type="ECO:0000256" key="6">
    <source>
        <dbReference type="ARBA" id="ARBA00023157"/>
    </source>
</evidence>
<dbReference type="eggNOG" id="KOG4193">
    <property type="taxonomic scope" value="Eukaryota"/>
</dbReference>
<sequence length="658" mass="75417">LPQVLLSDVLPHPFIQGKEFCPKYLNCSCNHCYYVVENKEKQNKAGKECTRKDMQLPEFFEEDEMIFVQNWLKPVASMVGVLTYNVFTSAEKKPLKDFTWGPPMYTVVANWTNLSSSVSGFKSGDLMFTVLNSTKDFPNSFCNITQLSEAVSKRLMDIENGTYIDEDILHLLNRLIDIQSRLTEAIREDILDKYFAIQSYLIKDSHEHKWQAMGWIKVHKEVTKLTNLVEDNTKWLCKKKDRDIVRFEVAELSFFENKRFTWCNALDNNWTAEITTPKYIKNGNDNNFALVGALYKTLHNLLHNADNNWKIQSPIFTVKLANEEKEINTFDDNDTMLVTLPTLTYGQRNLYERTDAEFILTLICGSISVLSIWTLRATITKNLCITLSLGTIFLLTGMEHVSNQLLQTLCFVIAIALHYFYLSAFTWMGIEGHYLYLLLVKVFKTKSNYKTRYYLIGYGFPAVVVIFSAGIEPSGYGNEKYCWLRMNTGFNWVFLGPVLFTIMLNVIFLALAIRSALSVKALNDDKSSLKIRRYIKGAVSLTTLLGITWIFGYFNFLDKTKTLTYIFIILNGLQGLFIFIFHCISNENVKRVLMKNLLEMFWKHPISKSKIGSSGSAQTQTSCAEIRMQQKLTAANSSSSATSDVTFSISVSANHMMY</sequence>
<evidence type="ECO:0000313" key="11">
    <source>
        <dbReference type="Proteomes" id="UP000014500"/>
    </source>
</evidence>
<keyword evidence="7" id="KW-0325">Glycoprotein</keyword>
<evidence type="ECO:0000256" key="8">
    <source>
        <dbReference type="SAM" id="Phobius"/>
    </source>
</evidence>
<dbReference type="SUPFAM" id="SSF56436">
    <property type="entry name" value="C-type lectin-like"/>
    <property type="match status" value="1"/>
</dbReference>
<feature type="transmembrane region" description="Helical" evidence="8">
    <location>
        <begin position="358"/>
        <end position="375"/>
    </location>
</feature>
<dbReference type="InterPro" id="IPR016186">
    <property type="entry name" value="C-type_lectin-like/link_sf"/>
</dbReference>
<dbReference type="PROSITE" id="PS50261">
    <property type="entry name" value="G_PROTEIN_RECEP_F2_4"/>
    <property type="match status" value="1"/>
</dbReference>
<dbReference type="GO" id="GO:0004930">
    <property type="term" value="F:G protein-coupled receptor activity"/>
    <property type="evidence" value="ECO:0007669"/>
    <property type="project" value="InterPro"/>
</dbReference>
<dbReference type="GO" id="GO:0005886">
    <property type="term" value="C:plasma membrane"/>
    <property type="evidence" value="ECO:0007669"/>
    <property type="project" value="TreeGrafter"/>
</dbReference>
<dbReference type="Gene3D" id="1.20.1070.10">
    <property type="entry name" value="Rhodopsin 7-helix transmembrane proteins"/>
    <property type="match status" value="1"/>
</dbReference>
<dbReference type="InterPro" id="IPR017981">
    <property type="entry name" value="GPCR_2-like_7TM"/>
</dbReference>
<keyword evidence="6" id="KW-1015">Disulfide bond</keyword>
<proteinExistence type="inferred from homology"/>
<dbReference type="HOGENOM" id="CLU_417162_0_0_1"/>
<dbReference type="AlphaFoldDB" id="T1JDI4"/>
<dbReference type="Gene3D" id="3.10.100.10">
    <property type="entry name" value="Mannose-Binding Protein A, subunit A"/>
    <property type="match status" value="1"/>
</dbReference>
<comment type="subcellular location">
    <subcellularLocation>
        <location evidence="1">Membrane</location>
        <topology evidence="1">Multi-pass membrane protein</topology>
    </subcellularLocation>
</comment>
<dbReference type="InterPro" id="IPR016187">
    <property type="entry name" value="CTDL_fold"/>
</dbReference>
<keyword evidence="11" id="KW-1185">Reference proteome</keyword>
<accession>T1JDI4</accession>
<keyword evidence="3 8" id="KW-0812">Transmembrane</keyword>
<evidence type="ECO:0000256" key="1">
    <source>
        <dbReference type="ARBA" id="ARBA00004141"/>
    </source>
</evidence>
<dbReference type="FunFam" id="1.20.1070.10:FF:000058">
    <property type="entry name" value="Adhesion G protein-coupled receptor F5"/>
    <property type="match status" value="1"/>
</dbReference>
<dbReference type="Pfam" id="PF00002">
    <property type="entry name" value="7tm_2"/>
    <property type="match status" value="1"/>
</dbReference>
<feature type="domain" description="G-protein coupled receptors family 2 profile 2" evidence="9">
    <location>
        <begin position="370"/>
        <end position="586"/>
    </location>
</feature>
<dbReference type="Proteomes" id="UP000014500">
    <property type="component" value="Unassembled WGS sequence"/>
</dbReference>
<feature type="transmembrane region" description="Helical" evidence="8">
    <location>
        <begin position="382"/>
        <end position="398"/>
    </location>
</feature>
<evidence type="ECO:0000313" key="10">
    <source>
        <dbReference type="EnsemblMetazoa" id="SMAR011866-PA"/>
    </source>
</evidence>
<dbReference type="EnsemblMetazoa" id="SMAR011866-RA">
    <property type="protein sequence ID" value="SMAR011866-PA"/>
    <property type="gene ID" value="SMAR011866"/>
</dbReference>
<feature type="transmembrane region" description="Helical" evidence="8">
    <location>
        <begin position="491"/>
        <end position="513"/>
    </location>
</feature>
<keyword evidence="4 8" id="KW-1133">Transmembrane helix</keyword>
<feature type="transmembrane region" description="Helical" evidence="8">
    <location>
        <begin position="404"/>
        <end position="430"/>
    </location>
</feature>
<organism evidence="10 11">
    <name type="scientific">Strigamia maritima</name>
    <name type="common">European centipede</name>
    <name type="synonym">Geophilus maritimus</name>
    <dbReference type="NCBI Taxonomy" id="126957"/>
    <lineage>
        <taxon>Eukaryota</taxon>
        <taxon>Metazoa</taxon>
        <taxon>Ecdysozoa</taxon>
        <taxon>Arthropoda</taxon>
        <taxon>Myriapoda</taxon>
        <taxon>Chilopoda</taxon>
        <taxon>Pleurostigmophora</taxon>
        <taxon>Geophilomorpha</taxon>
        <taxon>Linotaeniidae</taxon>
        <taxon>Strigamia</taxon>
    </lineage>
</organism>
<reference evidence="11" key="1">
    <citation type="submission" date="2011-05" db="EMBL/GenBank/DDBJ databases">
        <authorList>
            <person name="Richards S.R."/>
            <person name="Qu J."/>
            <person name="Jiang H."/>
            <person name="Jhangiani S.N."/>
            <person name="Agravi P."/>
            <person name="Goodspeed R."/>
            <person name="Gross S."/>
            <person name="Mandapat C."/>
            <person name="Jackson L."/>
            <person name="Mathew T."/>
            <person name="Pu L."/>
            <person name="Thornton R."/>
            <person name="Saada N."/>
            <person name="Wilczek-Boney K.B."/>
            <person name="Lee S."/>
            <person name="Kovar C."/>
            <person name="Wu Y."/>
            <person name="Scherer S.E."/>
            <person name="Worley K.C."/>
            <person name="Muzny D.M."/>
            <person name="Gibbs R."/>
        </authorList>
    </citation>
    <scope>NUCLEOTIDE SEQUENCE</scope>
    <source>
        <strain evidence="11">Brora</strain>
    </source>
</reference>
<dbReference type="PANTHER" id="PTHR12011">
    <property type="entry name" value="ADHESION G-PROTEIN COUPLED RECEPTOR"/>
    <property type="match status" value="1"/>
</dbReference>
<dbReference type="PRINTS" id="PR00249">
    <property type="entry name" value="GPCRSECRETIN"/>
</dbReference>
<dbReference type="EMBL" id="JH432107">
    <property type="status" value="NOT_ANNOTATED_CDS"/>
    <property type="molecule type" value="Genomic_DNA"/>
</dbReference>
<evidence type="ECO:0000256" key="2">
    <source>
        <dbReference type="ARBA" id="ARBA00007343"/>
    </source>
</evidence>
<feature type="transmembrane region" description="Helical" evidence="8">
    <location>
        <begin position="451"/>
        <end position="471"/>
    </location>
</feature>
<dbReference type="GO" id="GO:0007166">
    <property type="term" value="P:cell surface receptor signaling pathway"/>
    <property type="evidence" value="ECO:0007669"/>
    <property type="project" value="InterPro"/>
</dbReference>
<evidence type="ECO:0000259" key="9">
    <source>
        <dbReference type="PROSITE" id="PS50261"/>
    </source>
</evidence>
<comment type="similarity">
    <text evidence="2">Belongs to the G-protein coupled receptor 2 family. Adhesion G-protein coupled receptor (ADGR) subfamily.</text>
</comment>
<dbReference type="PANTHER" id="PTHR12011:SF471">
    <property type="entry name" value="G-PROTEIN COUPLED RECEPTORS FAMILY 2 PROFILE 2 DOMAIN-CONTAINING PROTEIN"/>
    <property type="match status" value="1"/>
</dbReference>
<reference evidence="10" key="2">
    <citation type="submission" date="2015-02" db="UniProtKB">
        <authorList>
            <consortium name="EnsemblMetazoa"/>
        </authorList>
    </citation>
    <scope>IDENTIFICATION</scope>
</reference>
<keyword evidence="5 8" id="KW-0472">Membrane</keyword>
<dbReference type="PROSITE" id="PS00650">
    <property type="entry name" value="G_PROTEIN_RECEP_F2_2"/>
    <property type="match status" value="1"/>
</dbReference>